<gene>
    <name evidence="2" type="ORF">SAMN05216262_10984</name>
</gene>
<evidence type="ECO:0000313" key="2">
    <source>
        <dbReference type="EMBL" id="SEL33851.1"/>
    </source>
</evidence>
<feature type="transmembrane region" description="Helical" evidence="1">
    <location>
        <begin position="109"/>
        <end position="130"/>
    </location>
</feature>
<keyword evidence="1" id="KW-1133">Transmembrane helix</keyword>
<name>A0A1H7PDL1_9GAMM</name>
<proteinExistence type="predicted"/>
<dbReference type="Proteomes" id="UP000199297">
    <property type="component" value="Unassembled WGS sequence"/>
</dbReference>
<reference evidence="3" key="1">
    <citation type="submission" date="2016-10" db="EMBL/GenBank/DDBJ databases">
        <authorList>
            <person name="Varghese N."/>
            <person name="Submissions S."/>
        </authorList>
    </citation>
    <scope>NUCLEOTIDE SEQUENCE [LARGE SCALE GENOMIC DNA]</scope>
    <source>
        <strain evidence="3">CGMCC 1.9127</strain>
    </source>
</reference>
<evidence type="ECO:0008006" key="4">
    <source>
        <dbReference type="Google" id="ProtNLM"/>
    </source>
</evidence>
<keyword evidence="3" id="KW-1185">Reference proteome</keyword>
<dbReference type="RefSeq" id="WP_085285180.1">
    <property type="nucleotide sequence ID" value="NZ_FOBI01000009.1"/>
</dbReference>
<feature type="transmembrane region" description="Helical" evidence="1">
    <location>
        <begin position="77"/>
        <end position="97"/>
    </location>
</feature>
<organism evidence="2 3">
    <name type="scientific">Colwellia chukchiensis</name>
    <dbReference type="NCBI Taxonomy" id="641665"/>
    <lineage>
        <taxon>Bacteria</taxon>
        <taxon>Pseudomonadati</taxon>
        <taxon>Pseudomonadota</taxon>
        <taxon>Gammaproteobacteria</taxon>
        <taxon>Alteromonadales</taxon>
        <taxon>Colwelliaceae</taxon>
        <taxon>Colwellia</taxon>
    </lineage>
</organism>
<keyword evidence="1" id="KW-0472">Membrane</keyword>
<evidence type="ECO:0000313" key="3">
    <source>
        <dbReference type="Proteomes" id="UP000199297"/>
    </source>
</evidence>
<feature type="transmembrane region" description="Helical" evidence="1">
    <location>
        <begin position="12"/>
        <end position="28"/>
    </location>
</feature>
<feature type="transmembrane region" description="Helical" evidence="1">
    <location>
        <begin position="40"/>
        <end position="61"/>
    </location>
</feature>
<sequence length="133" mass="15358">MIIVNKKSENLAFLVVLGVLLILLVHYFRDNYKTGSTISLLLGVAPNFITAFCFPAVFIGFKNKIEKYRGKINPFKWFTFCTLLCLIILICWEFRQAELDNFVFDKNDILASIFGAILFLFCWPFLRGFVKPA</sequence>
<protein>
    <recommendedName>
        <fullName evidence="4">VanZ like family protein</fullName>
    </recommendedName>
</protein>
<dbReference type="AlphaFoldDB" id="A0A1H7PDL1"/>
<keyword evidence="1" id="KW-0812">Transmembrane</keyword>
<evidence type="ECO:0000256" key="1">
    <source>
        <dbReference type="SAM" id="Phobius"/>
    </source>
</evidence>
<dbReference type="EMBL" id="FOBI01000009">
    <property type="protein sequence ID" value="SEL33851.1"/>
    <property type="molecule type" value="Genomic_DNA"/>
</dbReference>
<accession>A0A1H7PDL1</accession>